<dbReference type="Proteomes" id="UP001054945">
    <property type="component" value="Unassembled WGS sequence"/>
</dbReference>
<evidence type="ECO:0000313" key="2">
    <source>
        <dbReference type="Proteomes" id="UP001054945"/>
    </source>
</evidence>
<accession>A0AAV4PQK9</accession>
<gene>
    <name evidence="1" type="ORF">CEXT_465381</name>
</gene>
<reference evidence="1 2" key="1">
    <citation type="submission" date="2021-06" db="EMBL/GenBank/DDBJ databases">
        <title>Caerostris extrusa draft genome.</title>
        <authorList>
            <person name="Kono N."/>
            <person name="Arakawa K."/>
        </authorList>
    </citation>
    <scope>NUCLEOTIDE SEQUENCE [LARGE SCALE GENOMIC DNA]</scope>
</reference>
<name>A0AAV4PQK9_CAEEX</name>
<proteinExistence type="predicted"/>
<dbReference type="EMBL" id="BPLR01004862">
    <property type="protein sequence ID" value="GIX98114.1"/>
    <property type="molecule type" value="Genomic_DNA"/>
</dbReference>
<keyword evidence="2" id="KW-1185">Reference proteome</keyword>
<comment type="caution">
    <text evidence="1">The sequence shown here is derived from an EMBL/GenBank/DDBJ whole genome shotgun (WGS) entry which is preliminary data.</text>
</comment>
<organism evidence="1 2">
    <name type="scientific">Caerostris extrusa</name>
    <name type="common">Bark spider</name>
    <name type="synonym">Caerostris bankana</name>
    <dbReference type="NCBI Taxonomy" id="172846"/>
    <lineage>
        <taxon>Eukaryota</taxon>
        <taxon>Metazoa</taxon>
        <taxon>Ecdysozoa</taxon>
        <taxon>Arthropoda</taxon>
        <taxon>Chelicerata</taxon>
        <taxon>Arachnida</taxon>
        <taxon>Araneae</taxon>
        <taxon>Araneomorphae</taxon>
        <taxon>Entelegynae</taxon>
        <taxon>Araneoidea</taxon>
        <taxon>Araneidae</taxon>
        <taxon>Caerostris</taxon>
    </lineage>
</organism>
<protein>
    <submittedName>
        <fullName evidence="1">Uncharacterized protein</fullName>
    </submittedName>
</protein>
<sequence>MQQDLKCRKHIRISGVGHKFYHHKSERSATRSYFFLSASITPTFFSSPSQRNGDAELLGYGSELHPVFEDGVTDAKTCKLSAMSVEYRVSFGKGNVHQRMHVVAAMLP</sequence>
<evidence type="ECO:0000313" key="1">
    <source>
        <dbReference type="EMBL" id="GIX98114.1"/>
    </source>
</evidence>
<dbReference type="AlphaFoldDB" id="A0AAV4PQK9"/>